<dbReference type="GO" id="GO:0000172">
    <property type="term" value="C:ribonuclease MRP complex"/>
    <property type="evidence" value="ECO:0007669"/>
    <property type="project" value="InterPro"/>
</dbReference>
<dbReference type="GO" id="GO:0005655">
    <property type="term" value="C:nucleolar ribonuclease P complex"/>
    <property type="evidence" value="ECO:0007669"/>
    <property type="project" value="InterPro"/>
</dbReference>
<dbReference type="Gene3D" id="3.30.110.20">
    <property type="entry name" value="Alba-like domain"/>
    <property type="match status" value="1"/>
</dbReference>
<reference evidence="5 6" key="1">
    <citation type="submission" date="2023-10" db="EMBL/GenBank/DDBJ databases">
        <title>Draft genome sequence of Xylaria bambusicola isolate GMP-LS, the root and basal stem rot pathogen of sugarcane in Indonesia.</title>
        <authorList>
            <person name="Selvaraj P."/>
            <person name="Muralishankar V."/>
            <person name="Muruganantham S."/>
            <person name="Sp S."/>
            <person name="Haryani S."/>
            <person name="Lau K.J.X."/>
            <person name="Naqvi N.I."/>
        </authorList>
    </citation>
    <scope>NUCLEOTIDE SEQUENCE [LARGE SCALE GENOMIC DNA]</scope>
    <source>
        <strain evidence="5">GMP-LS</strain>
    </source>
</reference>
<proteinExistence type="predicted"/>
<organism evidence="5 6">
    <name type="scientific">Xylaria bambusicola</name>
    <dbReference type="NCBI Taxonomy" id="326684"/>
    <lineage>
        <taxon>Eukaryota</taxon>
        <taxon>Fungi</taxon>
        <taxon>Dikarya</taxon>
        <taxon>Ascomycota</taxon>
        <taxon>Pezizomycotina</taxon>
        <taxon>Sordariomycetes</taxon>
        <taxon>Xylariomycetidae</taxon>
        <taxon>Xylariales</taxon>
        <taxon>Xylariaceae</taxon>
        <taxon>Xylaria</taxon>
    </lineage>
</organism>
<dbReference type="AlphaFoldDB" id="A0AAN7V399"/>
<feature type="compositionally biased region" description="Polar residues" evidence="4">
    <location>
        <begin position="97"/>
        <end position="112"/>
    </location>
</feature>
<evidence type="ECO:0000313" key="6">
    <source>
        <dbReference type="Proteomes" id="UP001305414"/>
    </source>
</evidence>
<comment type="subcellular location">
    <subcellularLocation>
        <location evidence="1">Nucleus</location>
    </subcellularLocation>
</comment>
<dbReference type="PANTHER" id="PTHR28256:SF1">
    <property type="entry name" value="RIBONUCLEASES P_MRP PROTEIN SUBUNIT POP7"/>
    <property type="match status" value="1"/>
</dbReference>
<dbReference type="InterPro" id="IPR014612">
    <property type="entry name" value="Pop7/Rpp20"/>
</dbReference>
<comment type="caution">
    <text evidence="5">The sequence shown here is derived from an EMBL/GenBank/DDBJ whole genome shotgun (WGS) entry which is preliminary data.</text>
</comment>
<evidence type="ECO:0000256" key="4">
    <source>
        <dbReference type="SAM" id="MobiDB-lite"/>
    </source>
</evidence>
<dbReference type="GO" id="GO:0000171">
    <property type="term" value="F:ribonuclease MRP activity"/>
    <property type="evidence" value="ECO:0007669"/>
    <property type="project" value="TreeGrafter"/>
</dbReference>
<gene>
    <name evidence="5" type="ORF">RRF57_011891</name>
</gene>
<dbReference type="InterPro" id="IPR020241">
    <property type="entry name" value="RNase_P/MRP_Pop7_fungi"/>
</dbReference>
<accession>A0AAN7V399</accession>
<keyword evidence="6" id="KW-1185">Reference proteome</keyword>
<evidence type="ECO:0000256" key="3">
    <source>
        <dbReference type="ARBA" id="ARBA00023242"/>
    </source>
</evidence>
<keyword evidence="2" id="KW-0819">tRNA processing</keyword>
<sequence>MDSDGPPLSQLPVGTAEKLPPIPKGMFATSREETTQVSELKMILGATIRRRQIPSGPVPSTNSARRIHVTAKTPFRSVTTRVRKQLDRYLRQSANSRSAFTNKLSQKKNASLSDRVRRIQEQSQNASPDGLGLGLENSGQVIVLGTGRAIQRVTEVALFFQKQPDCVVQLRTGSVAAVDEVISNEEDGLEGDVTERARMMSSLEVSIRLR</sequence>
<dbReference type="InterPro" id="IPR036882">
    <property type="entry name" value="Alba-like_dom_sf"/>
</dbReference>
<dbReference type="PANTHER" id="PTHR28256">
    <property type="entry name" value="RIBONUCLEASES P/MRP PROTEIN SUBUNIT POP7"/>
    <property type="match status" value="1"/>
</dbReference>
<dbReference type="GO" id="GO:0004526">
    <property type="term" value="F:ribonuclease P activity"/>
    <property type="evidence" value="ECO:0007669"/>
    <property type="project" value="TreeGrafter"/>
</dbReference>
<evidence type="ECO:0000313" key="5">
    <source>
        <dbReference type="EMBL" id="KAK5636179.1"/>
    </source>
</evidence>
<dbReference type="EMBL" id="JAWHQM010000063">
    <property type="protein sequence ID" value="KAK5636179.1"/>
    <property type="molecule type" value="Genomic_DNA"/>
</dbReference>
<evidence type="ECO:0000256" key="1">
    <source>
        <dbReference type="ARBA" id="ARBA00004123"/>
    </source>
</evidence>
<dbReference type="GO" id="GO:0000294">
    <property type="term" value="P:nuclear-transcribed mRNA catabolic process, RNase MRP-dependent"/>
    <property type="evidence" value="ECO:0007669"/>
    <property type="project" value="TreeGrafter"/>
</dbReference>
<protein>
    <submittedName>
        <fullName evidence="5">Uncharacterized protein</fullName>
    </submittedName>
</protein>
<dbReference type="GO" id="GO:0006364">
    <property type="term" value="P:rRNA processing"/>
    <property type="evidence" value="ECO:0007669"/>
    <property type="project" value="TreeGrafter"/>
</dbReference>
<dbReference type="GO" id="GO:0001682">
    <property type="term" value="P:tRNA 5'-leader removal"/>
    <property type="evidence" value="ECO:0007669"/>
    <property type="project" value="InterPro"/>
</dbReference>
<dbReference type="Pfam" id="PF12328">
    <property type="entry name" value="Rpp20"/>
    <property type="match status" value="1"/>
</dbReference>
<dbReference type="Proteomes" id="UP001305414">
    <property type="component" value="Unassembled WGS sequence"/>
</dbReference>
<dbReference type="GO" id="GO:0034965">
    <property type="term" value="P:intronic box C/D snoRNA processing"/>
    <property type="evidence" value="ECO:0007669"/>
    <property type="project" value="TreeGrafter"/>
</dbReference>
<feature type="region of interest" description="Disordered" evidence="4">
    <location>
        <begin position="97"/>
        <end position="131"/>
    </location>
</feature>
<keyword evidence="3" id="KW-0539">Nucleus</keyword>
<feature type="region of interest" description="Disordered" evidence="4">
    <location>
        <begin position="1"/>
        <end position="23"/>
    </location>
</feature>
<dbReference type="GO" id="GO:0003723">
    <property type="term" value="F:RNA binding"/>
    <property type="evidence" value="ECO:0007669"/>
    <property type="project" value="TreeGrafter"/>
</dbReference>
<name>A0AAN7V399_9PEZI</name>
<evidence type="ECO:0000256" key="2">
    <source>
        <dbReference type="ARBA" id="ARBA00022694"/>
    </source>
</evidence>